<evidence type="ECO:0000313" key="2">
    <source>
        <dbReference type="Proteomes" id="UP000264820"/>
    </source>
</evidence>
<protein>
    <submittedName>
        <fullName evidence="1">Uncharacterized protein</fullName>
    </submittedName>
</protein>
<reference evidence="1" key="1">
    <citation type="submission" date="2025-08" db="UniProtKB">
        <authorList>
            <consortium name="Ensembl"/>
        </authorList>
    </citation>
    <scope>IDENTIFICATION</scope>
</reference>
<dbReference type="Proteomes" id="UP000264820">
    <property type="component" value="Unplaced"/>
</dbReference>
<sequence length="166" mass="18846">TSSRAAEYPVGLIALPNTVGWTCPGIKIKMRPIVTLSAWAPVSRNGAPGLKNTQYLAYKSQLYFQGPQQVYFCFRNVKRHILVHTALLTAPILKQMRDAIKTISILQWRTKAQKPPYAQFYLRQISQNTKKKKMFMHTDFAFHVCTLLIGSFQTCLLKSALPQKCA</sequence>
<organism evidence="1 2">
    <name type="scientific">Hippocampus comes</name>
    <name type="common">Tiger tail seahorse</name>
    <dbReference type="NCBI Taxonomy" id="109280"/>
    <lineage>
        <taxon>Eukaryota</taxon>
        <taxon>Metazoa</taxon>
        <taxon>Chordata</taxon>
        <taxon>Craniata</taxon>
        <taxon>Vertebrata</taxon>
        <taxon>Euteleostomi</taxon>
        <taxon>Actinopterygii</taxon>
        <taxon>Neopterygii</taxon>
        <taxon>Teleostei</taxon>
        <taxon>Neoteleostei</taxon>
        <taxon>Acanthomorphata</taxon>
        <taxon>Syngnathiaria</taxon>
        <taxon>Syngnathiformes</taxon>
        <taxon>Syngnathoidei</taxon>
        <taxon>Syngnathidae</taxon>
        <taxon>Hippocampus</taxon>
    </lineage>
</organism>
<evidence type="ECO:0000313" key="1">
    <source>
        <dbReference type="Ensembl" id="ENSHCOP00000015922.1"/>
    </source>
</evidence>
<proteinExistence type="predicted"/>
<reference evidence="1" key="2">
    <citation type="submission" date="2025-09" db="UniProtKB">
        <authorList>
            <consortium name="Ensembl"/>
        </authorList>
    </citation>
    <scope>IDENTIFICATION</scope>
</reference>
<name>A0A3Q2YR41_HIPCM</name>
<accession>A0A3Q2YR41</accession>
<keyword evidence="2" id="KW-1185">Reference proteome</keyword>
<dbReference type="Ensembl" id="ENSHCOT00000028262.1">
    <property type="protein sequence ID" value="ENSHCOP00000015922.1"/>
    <property type="gene ID" value="ENSHCOG00000019633.1"/>
</dbReference>
<dbReference type="AlphaFoldDB" id="A0A3Q2YR41"/>